<evidence type="ECO:0000259" key="2">
    <source>
        <dbReference type="Pfam" id="PF23076"/>
    </source>
</evidence>
<dbReference type="AlphaFoldDB" id="A0A8E5MFT2"/>
<dbReference type="GeneID" id="66062846"/>
<dbReference type="RefSeq" id="XP_042995500.1">
    <property type="nucleotide sequence ID" value="XM_043139566.1"/>
</dbReference>
<dbReference type="EMBL" id="CP072754">
    <property type="protein sequence ID" value="QUC17827.1"/>
    <property type="molecule type" value="Genomic_DNA"/>
</dbReference>
<dbReference type="Pfam" id="PF23076">
    <property type="entry name" value="PH_FT_C"/>
    <property type="match status" value="1"/>
</dbReference>
<protein>
    <submittedName>
        <fullName evidence="3">Uncharacterized protein</fullName>
    </submittedName>
</protein>
<gene>
    <name evidence="3" type="ORF">UV8b_02068</name>
</gene>
<feature type="domain" description="PH" evidence="1">
    <location>
        <begin position="344"/>
        <end position="448"/>
    </location>
</feature>
<dbReference type="Pfam" id="PF23074">
    <property type="entry name" value="PH_FT_N"/>
    <property type="match status" value="1"/>
</dbReference>
<name>A0A8E5MFT2_USTVR</name>
<dbReference type="KEGG" id="uvi:66062846"/>
<accession>A0A8E5MFT2</accession>
<dbReference type="Proteomes" id="UP000027002">
    <property type="component" value="Chromosome 2"/>
</dbReference>
<feature type="domain" description="PH" evidence="2">
    <location>
        <begin position="464"/>
        <end position="573"/>
    </location>
</feature>
<dbReference type="InterPro" id="IPR057081">
    <property type="entry name" value="PH_N"/>
</dbReference>
<evidence type="ECO:0000313" key="4">
    <source>
        <dbReference type="Proteomes" id="UP000027002"/>
    </source>
</evidence>
<dbReference type="InterPro" id="IPR057082">
    <property type="entry name" value="PH_C"/>
</dbReference>
<dbReference type="OrthoDB" id="5345571at2759"/>
<reference evidence="3" key="1">
    <citation type="submission" date="2020-03" db="EMBL/GenBank/DDBJ databases">
        <title>A mixture of massive structural variations and highly conserved coding sequences in Ustilaginoidea virens genome.</title>
        <authorList>
            <person name="Zhang K."/>
            <person name="Zhao Z."/>
            <person name="Zhang Z."/>
            <person name="Li Y."/>
            <person name="Hsiang T."/>
            <person name="Sun W."/>
        </authorList>
    </citation>
    <scope>NUCLEOTIDE SEQUENCE</scope>
    <source>
        <strain evidence="3">UV-8b</strain>
    </source>
</reference>
<evidence type="ECO:0000313" key="3">
    <source>
        <dbReference type="EMBL" id="QUC17827.1"/>
    </source>
</evidence>
<organism evidence="3 4">
    <name type="scientific">Ustilaginoidea virens</name>
    <name type="common">Rice false smut fungus</name>
    <name type="synonym">Villosiclava virens</name>
    <dbReference type="NCBI Taxonomy" id="1159556"/>
    <lineage>
        <taxon>Eukaryota</taxon>
        <taxon>Fungi</taxon>
        <taxon>Dikarya</taxon>
        <taxon>Ascomycota</taxon>
        <taxon>Pezizomycotina</taxon>
        <taxon>Sordariomycetes</taxon>
        <taxon>Hypocreomycetidae</taxon>
        <taxon>Hypocreales</taxon>
        <taxon>Clavicipitaceae</taxon>
        <taxon>Ustilaginoidea</taxon>
    </lineage>
</organism>
<keyword evidence="4" id="KW-1185">Reference proteome</keyword>
<proteinExistence type="predicted"/>
<sequence length="576" mass="67015">MISRQHYVGVHLCCCFCSTLYSKSPRRHPHVLCRHFKFRANSYLVGVNICAQCRPWHNNPSRANDALLIESPSHPQDAALDGLLRSGSLEVPQQIKQSLLHTTNHHRHLPLVDMDLAGQTDDITLLQGCYLEAQRSDDISLKLEGLRLELNEPSDSYLALTVSEICISARRLRHLADVAQVHRDRVEFVLNSLSIVLPCLSRSLRDIQACYDDRSRSRQNRWRHMYHSLTMEAGGRPLHCRFDMYNKYISLCRDILIRASNFDYALMESLRRHIIRLREARGFGPPSLVQAGPLVRHSGHVYEMDPIPHWAEQIFAIPPPTRTPLKNVGQTLSFGPHREMGTHNIPMHSKVLFRLSFDRDKISLIVFKSSRDNCAYLLLRVLRDDKAWYALRGAHELCIEREGSSLHLRRWSKNENCSKLWATLFFRTWEELVLVYCTFISLKARNNLTLQFRSHELDFSEERKLFQACIWDDGFNHSLIVYKDVATGGLRLHAAVWEGELRQCPVWTAFVTRQAANPTWLKRVSQHKVRLSDIQLYVFCQQYRERNQRRGYNAFQIDFVSDDAAAHFINVFYRPF</sequence>
<evidence type="ECO:0000259" key="1">
    <source>
        <dbReference type="Pfam" id="PF23074"/>
    </source>
</evidence>